<keyword evidence="2" id="KW-1185">Reference proteome</keyword>
<name>A0A1M5QHZ0_9BACT</name>
<gene>
    <name evidence="1" type="ORF">SAMN04488109_2828</name>
</gene>
<dbReference type="STRING" id="947013.SAMN04488109_2828"/>
<dbReference type="Proteomes" id="UP000184212">
    <property type="component" value="Unassembled WGS sequence"/>
</dbReference>
<sequence>MRCFLFSIGCLLLMRCASDYKGLQATAPDDACAARIVPARVNTSWYNADVDVVGRHISGLLLVKHMPDSSYRVVFTNEAGVTFFDFGFLTNGDFKVYNAIHQLNKKAVIQTLRKDFELVLGLPFRQGVYQRWTEGEEVFFGVRQKKETAYFITSKDCASLRRLEWGAPRKRKVTVQLPGSPYPSPDMLELKHHTFNMQIKLARITKE</sequence>
<reference evidence="1 2" key="1">
    <citation type="submission" date="2016-11" db="EMBL/GenBank/DDBJ databases">
        <authorList>
            <person name="Jaros S."/>
            <person name="Januszkiewicz K."/>
            <person name="Wedrychowicz H."/>
        </authorList>
    </citation>
    <scope>NUCLEOTIDE SEQUENCE [LARGE SCALE GENOMIC DNA]</scope>
    <source>
        <strain evidence="1 2">DSM 24574</strain>
    </source>
</reference>
<dbReference type="AlphaFoldDB" id="A0A1M5QHZ0"/>
<proteinExistence type="predicted"/>
<dbReference type="EMBL" id="FQWQ01000002">
    <property type="protein sequence ID" value="SHH13702.1"/>
    <property type="molecule type" value="Genomic_DNA"/>
</dbReference>
<evidence type="ECO:0000313" key="2">
    <source>
        <dbReference type="Proteomes" id="UP000184212"/>
    </source>
</evidence>
<accession>A0A1M5QHZ0</accession>
<evidence type="ECO:0000313" key="1">
    <source>
        <dbReference type="EMBL" id="SHH13702.1"/>
    </source>
</evidence>
<dbReference type="OrthoDB" id="1043955at2"/>
<dbReference type="RefSeq" id="WP_073135230.1">
    <property type="nucleotide sequence ID" value="NZ_FQWQ01000002.1"/>
</dbReference>
<protein>
    <submittedName>
        <fullName evidence="1">Uncharacterized protein</fullName>
    </submittedName>
</protein>
<organism evidence="1 2">
    <name type="scientific">Chryseolinea serpens</name>
    <dbReference type="NCBI Taxonomy" id="947013"/>
    <lineage>
        <taxon>Bacteria</taxon>
        <taxon>Pseudomonadati</taxon>
        <taxon>Bacteroidota</taxon>
        <taxon>Cytophagia</taxon>
        <taxon>Cytophagales</taxon>
        <taxon>Fulvivirgaceae</taxon>
        <taxon>Chryseolinea</taxon>
    </lineage>
</organism>